<reference evidence="2 3" key="1">
    <citation type="submission" date="2018-07" db="EMBL/GenBank/DDBJ databases">
        <title>Genome analysis of Larkinella rosea.</title>
        <authorList>
            <person name="Zhou Z."/>
            <person name="Wang G."/>
        </authorList>
    </citation>
    <scope>NUCLEOTIDE SEQUENCE [LARGE SCALE GENOMIC DNA]</scope>
    <source>
        <strain evidence="3">zzj9</strain>
    </source>
</reference>
<dbReference type="Gene3D" id="2.60.40.1080">
    <property type="match status" value="2"/>
</dbReference>
<dbReference type="InterPro" id="IPR008964">
    <property type="entry name" value="Invasin/intimin_cell_adhesion"/>
</dbReference>
<evidence type="ECO:0000313" key="3">
    <source>
        <dbReference type="Proteomes" id="UP000253383"/>
    </source>
</evidence>
<accession>A0A368JJD0</accession>
<proteinExistence type="predicted"/>
<dbReference type="EMBL" id="QOWE01000024">
    <property type="protein sequence ID" value="RCR66784.1"/>
    <property type="molecule type" value="Genomic_DNA"/>
</dbReference>
<sequence length="587" mass="62306">MGKETGAPFAGASHLPTMNRSLRLFIFLCLIGQVVIFSCKEQVDPAPVFSVRVVAPGTTVTVGQPLSLTAILNDAAGNLLTGRVITWTVDNPALATVDQTGLVKTIAPGTVRITATSEGKSNFLVLTISKIPVASVSLPSDSLALNVGSETQLKPAIKDANGVVVTDRVVTWTSSDSTKVRVSSTGRLTALAGVSAYVTITASCEGKTATVVAVVNTPEAIVSTLPAKPLVLPQATTATMLLELRSVYGFSGPTTLVFKNVPAGITVEPFANPVVVPKDGVAKVMVSVSASTASLGETSFSITTKTGSQERAFTQNLNIVTYKHRVRLVYLVPADRVVNPTAVKGMERAIRHLQIWYQQQLSGFQTFSISYPVVEVIKTAHPASWYATTPIGDSQQWWFWYNAANEGMALTDGRYDDPETVWVYYIDADPAEGQGGGAAAGSVVVLSGYDVRGVSGGRGYYENESIGRYVGGLGHEIGHAFGLPHPAGCESPGVPCDHTALMWTGYITYPDTHLTFWDIRNVSRSPYFYLLTRTVSPENFDCTDLNASSPKGRVAAKGAPNLSVSPASKAGSLTPCLPAPVNYLIKN</sequence>
<dbReference type="SMART" id="SM00635">
    <property type="entry name" value="BID_2"/>
    <property type="match status" value="2"/>
</dbReference>
<organism evidence="2 3">
    <name type="scientific">Larkinella punicea</name>
    <dbReference type="NCBI Taxonomy" id="2315727"/>
    <lineage>
        <taxon>Bacteria</taxon>
        <taxon>Pseudomonadati</taxon>
        <taxon>Bacteroidota</taxon>
        <taxon>Cytophagia</taxon>
        <taxon>Cytophagales</taxon>
        <taxon>Spirosomataceae</taxon>
        <taxon>Larkinella</taxon>
    </lineage>
</organism>
<keyword evidence="3" id="KW-1185">Reference proteome</keyword>
<dbReference type="Pfam" id="PF02368">
    <property type="entry name" value="Big_2"/>
    <property type="match status" value="2"/>
</dbReference>
<protein>
    <recommendedName>
        <fullName evidence="1">BIG2 domain-containing protein</fullName>
    </recommendedName>
</protein>
<evidence type="ECO:0000259" key="1">
    <source>
        <dbReference type="SMART" id="SM00635"/>
    </source>
</evidence>
<gene>
    <name evidence="2" type="ORF">DUE52_24845</name>
</gene>
<dbReference type="AlphaFoldDB" id="A0A368JJD0"/>
<feature type="domain" description="BIG2" evidence="1">
    <location>
        <begin position="132"/>
        <end position="214"/>
    </location>
</feature>
<dbReference type="Proteomes" id="UP000253383">
    <property type="component" value="Unassembled WGS sequence"/>
</dbReference>
<evidence type="ECO:0000313" key="2">
    <source>
        <dbReference type="EMBL" id="RCR66784.1"/>
    </source>
</evidence>
<comment type="caution">
    <text evidence="2">The sequence shown here is derived from an EMBL/GenBank/DDBJ whole genome shotgun (WGS) entry which is preliminary data.</text>
</comment>
<dbReference type="SUPFAM" id="SSF55486">
    <property type="entry name" value="Metalloproteases ('zincins'), catalytic domain"/>
    <property type="match status" value="1"/>
</dbReference>
<dbReference type="InterPro" id="IPR003343">
    <property type="entry name" value="Big_2"/>
</dbReference>
<feature type="domain" description="BIG2" evidence="1">
    <location>
        <begin position="47"/>
        <end position="127"/>
    </location>
</feature>
<dbReference type="SUPFAM" id="SSF49373">
    <property type="entry name" value="Invasin/intimin cell-adhesion fragments"/>
    <property type="match status" value="2"/>
</dbReference>
<name>A0A368JJD0_9BACT</name>